<keyword evidence="5" id="KW-0479">Metal-binding</keyword>
<dbReference type="SMART" id="SM00184">
    <property type="entry name" value="RING"/>
    <property type="match status" value="2"/>
</dbReference>
<feature type="domain" description="RING-type" evidence="13">
    <location>
        <begin position="150"/>
        <end position="362"/>
    </location>
</feature>
<keyword evidence="6" id="KW-0677">Repeat</keyword>
<dbReference type="Pfam" id="PF01485">
    <property type="entry name" value="IBR"/>
    <property type="match status" value="1"/>
</dbReference>
<keyword evidence="7 11" id="KW-0863">Zinc-finger</keyword>
<dbReference type="PROSITE" id="PS51873">
    <property type="entry name" value="TRIAD"/>
    <property type="match status" value="1"/>
</dbReference>
<evidence type="ECO:0000256" key="4">
    <source>
        <dbReference type="ARBA" id="ARBA00022679"/>
    </source>
</evidence>
<protein>
    <recommendedName>
        <fullName evidence="3">RBR-type E3 ubiquitin transferase</fullName>
        <ecNumber evidence="3">2.3.2.31</ecNumber>
    </recommendedName>
</protein>
<dbReference type="InterPro" id="IPR017907">
    <property type="entry name" value="Znf_RING_CS"/>
</dbReference>
<dbReference type="Gene3D" id="3.30.40.10">
    <property type="entry name" value="Zinc/RING finger domain, C3HC4 (zinc finger)"/>
    <property type="match status" value="1"/>
</dbReference>
<dbReference type="EMBL" id="LT554871">
    <property type="protein sequence ID" value="SAM08041.1"/>
    <property type="molecule type" value="Genomic_DNA"/>
</dbReference>
<comment type="pathway">
    <text evidence="2">Protein modification; protein ubiquitination.</text>
</comment>
<dbReference type="InterPro" id="IPR002867">
    <property type="entry name" value="IBR_dom"/>
</dbReference>
<evidence type="ECO:0000256" key="6">
    <source>
        <dbReference type="ARBA" id="ARBA00022737"/>
    </source>
</evidence>
<dbReference type="GO" id="GO:0061630">
    <property type="term" value="F:ubiquitin protein ligase activity"/>
    <property type="evidence" value="ECO:0007669"/>
    <property type="project" value="UniProtKB-EC"/>
</dbReference>
<dbReference type="OrthoDB" id="10009520at2759"/>
<evidence type="ECO:0000259" key="13">
    <source>
        <dbReference type="PROSITE" id="PS51873"/>
    </source>
</evidence>
<evidence type="ECO:0000313" key="14">
    <source>
        <dbReference type="EMBL" id="SAM08041.1"/>
    </source>
</evidence>
<evidence type="ECO:0000256" key="9">
    <source>
        <dbReference type="ARBA" id="ARBA00022833"/>
    </source>
</evidence>
<evidence type="ECO:0000313" key="15">
    <source>
        <dbReference type="Proteomes" id="UP000078561"/>
    </source>
</evidence>
<evidence type="ECO:0000256" key="8">
    <source>
        <dbReference type="ARBA" id="ARBA00022786"/>
    </source>
</evidence>
<comment type="similarity">
    <text evidence="10">Belongs to the RBR family. RNF14 subfamily.</text>
</comment>
<organism evidence="14">
    <name type="scientific">Absidia glauca</name>
    <name type="common">Pin mould</name>
    <dbReference type="NCBI Taxonomy" id="4829"/>
    <lineage>
        <taxon>Eukaryota</taxon>
        <taxon>Fungi</taxon>
        <taxon>Fungi incertae sedis</taxon>
        <taxon>Mucoromycota</taxon>
        <taxon>Mucoromycotina</taxon>
        <taxon>Mucoromycetes</taxon>
        <taxon>Mucorales</taxon>
        <taxon>Cunninghamellaceae</taxon>
        <taxon>Absidia</taxon>
    </lineage>
</organism>
<feature type="domain" description="RING-type" evidence="12">
    <location>
        <begin position="154"/>
        <end position="202"/>
    </location>
</feature>
<dbReference type="Gene3D" id="1.20.120.1750">
    <property type="match status" value="1"/>
</dbReference>
<keyword evidence="15" id="KW-1185">Reference proteome</keyword>
<dbReference type="InterPro" id="IPR047548">
    <property type="entry name" value="Rcat_RBR_RNF14"/>
</dbReference>
<keyword evidence="4" id="KW-0808">Transferase</keyword>
<dbReference type="EC" id="2.3.2.31" evidence="3"/>
<dbReference type="CDD" id="cd20346">
    <property type="entry name" value="BRcat_RBR_ANKIB1"/>
    <property type="match status" value="1"/>
</dbReference>
<evidence type="ECO:0000259" key="12">
    <source>
        <dbReference type="PROSITE" id="PS50089"/>
    </source>
</evidence>
<dbReference type="InterPro" id="IPR013083">
    <property type="entry name" value="Znf_RING/FYVE/PHD"/>
</dbReference>
<dbReference type="SMART" id="SM00647">
    <property type="entry name" value="IBR"/>
    <property type="match status" value="2"/>
</dbReference>
<dbReference type="InterPro" id="IPR001841">
    <property type="entry name" value="Znf_RING"/>
</dbReference>
<dbReference type="Proteomes" id="UP000078561">
    <property type="component" value="Unassembled WGS sequence"/>
</dbReference>
<proteinExistence type="inferred from homology"/>
<evidence type="ECO:0000256" key="3">
    <source>
        <dbReference type="ARBA" id="ARBA00012251"/>
    </source>
</evidence>
<evidence type="ECO:0000256" key="1">
    <source>
        <dbReference type="ARBA" id="ARBA00001798"/>
    </source>
</evidence>
<dbReference type="GO" id="GO:0016567">
    <property type="term" value="P:protein ubiquitination"/>
    <property type="evidence" value="ECO:0007669"/>
    <property type="project" value="InterPro"/>
</dbReference>
<dbReference type="InterPro" id="IPR018957">
    <property type="entry name" value="Znf_C3HC4_RING-type"/>
</dbReference>
<evidence type="ECO:0000256" key="5">
    <source>
        <dbReference type="ARBA" id="ARBA00022723"/>
    </source>
</evidence>
<dbReference type="PANTHER" id="PTHR11685">
    <property type="entry name" value="RBR FAMILY RING FINGER AND IBR DOMAIN-CONTAINING"/>
    <property type="match status" value="1"/>
</dbReference>
<dbReference type="InParanoid" id="A0A163MRZ7"/>
<dbReference type="GO" id="GO:0008270">
    <property type="term" value="F:zinc ion binding"/>
    <property type="evidence" value="ECO:0007669"/>
    <property type="project" value="UniProtKB-KW"/>
</dbReference>
<sequence length="527" mass="60045">MYTFDFHVTNHVLSFDLQRPLLSTVDVLSVDDRNILKAHEVNFSVLTSKRLIESQENIIKQTARILGKYDMLTDHGTGRAEKGKGLKSATLSDTCYLTLGVSPNTASNILRLADWNQDKIYDDYIGPSQLSSIIINGGPRIMSASQLYQQPFTCHICYDGDPDTTTVSAGCNHRFCMECYQGYLSQKITDEGTSRPIKCPEHGCDAYLDDITLECVVDEVVLNRYKMLQIQAFVNNHDHLRWCPAPDCDYVVECHVLPRSLVYIVPTVQCACTHVFCFGCGLPDHRPATCGIVKKWTTTSVGASENLQWILKNTRECPYCHVDIEKNGGCDHMTCGKCHRSFCWSCLDVHHGGHCPTHSRHAKNEAIRKAVLEREENVKTFLHHQALYKEYEDQATMSPAMYAKVEARMKLLQQATDWSWIDVQFLKNALDAIVECRTTLKWCFLFSYYLAESSQATLFAFERKDLEKVTTDLVELLEAPMEIPLEKWRVNMMTRTAAVKRQRNTMLDDVATGLLDGVWKFNMANKW</sequence>
<evidence type="ECO:0000256" key="11">
    <source>
        <dbReference type="PROSITE-ProRule" id="PRU00175"/>
    </source>
</evidence>
<name>A0A163MRZ7_ABSGL</name>
<keyword evidence="9" id="KW-0862">Zinc</keyword>
<evidence type="ECO:0000256" key="7">
    <source>
        <dbReference type="ARBA" id="ARBA00022771"/>
    </source>
</evidence>
<dbReference type="Pfam" id="PF00097">
    <property type="entry name" value="zf-C3HC4"/>
    <property type="match status" value="1"/>
</dbReference>
<dbReference type="InterPro" id="IPR031127">
    <property type="entry name" value="E3_UB_ligase_RBR"/>
</dbReference>
<dbReference type="PROSITE" id="PS50089">
    <property type="entry name" value="ZF_RING_2"/>
    <property type="match status" value="1"/>
</dbReference>
<dbReference type="CDD" id="cd20354">
    <property type="entry name" value="Rcat_RBR_RNF14"/>
    <property type="match status" value="1"/>
</dbReference>
<dbReference type="PROSITE" id="PS00518">
    <property type="entry name" value="ZF_RING_1"/>
    <property type="match status" value="1"/>
</dbReference>
<gene>
    <name evidence="14" type="primary">ABSGL_13699.1 scaffold 14267</name>
</gene>
<reference evidence="14" key="1">
    <citation type="submission" date="2016-04" db="EMBL/GenBank/DDBJ databases">
        <authorList>
            <person name="Evans L.H."/>
            <person name="Alamgir A."/>
            <person name="Owens N."/>
            <person name="Weber N.D."/>
            <person name="Virtaneva K."/>
            <person name="Barbian K."/>
            <person name="Babar A."/>
            <person name="Rosenke K."/>
        </authorList>
    </citation>
    <scope>NUCLEOTIDE SEQUENCE [LARGE SCALE GENOMIC DNA]</scope>
    <source>
        <strain evidence="14">CBS 101.48</strain>
    </source>
</reference>
<dbReference type="AlphaFoldDB" id="A0A163MRZ7"/>
<dbReference type="Pfam" id="PF22191">
    <property type="entry name" value="IBR_1"/>
    <property type="match status" value="1"/>
</dbReference>
<evidence type="ECO:0000256" key="2">
    <source>
        <dbReference type="ARBA" id="ARBA00004906"/>
    </source>
</evidence>
<comment type="catalytic activity">
    <reaction evidence="1">
        <text>[E2 ubiquitin-conjugating enzyme]-S-ubiquitinyl-L-cysteine + [acceptor protein]-L-lysine = [E2 ubiquitin-conjugating enzyme]-L-cysteine + [acceptor protein]-N(6)-ubiquitinyl-L-lysine.</text>
        <dbReference type="EC" id="2.3.2.31"/>
    </reaction>
</comment>
<dbReference type="FunFam" id="3.30.40.10:FF:000019">
    <property type="entry name" value="RBR-type E3 ubiquitin transferase"/>
    <property type="match status" value="1"/>
</dbReference>
<evidence type="ECO:0000256" key="10">
    <source>
        <dbReference type="ARBA" id="ARBA00044508"/>
    </source>
</evidence>
<keyword evidence="8" id="KW-0833">Ubl conjugation pathway</keyword>
<dbReference type="InterPro" id="IPR044066">
    <property type="entry name" value="TRIAD_supradom"/>
</dbReference>
<accession>A0A163MRZ7</accession>
<dbReference type="SUPFAM" id="SSF57850">
    <property type="entry name" value="RING/U-box"/>
    <property type="match status" value="3"/>
</dbReference>
<dbReference type="STRING" id="4829.A0A163MRZ7"/>